<evidence type="ECO:0000313" key="5">
    <source>
        <dbReference type="Proteomes" id="UP000242881"/>
    </source>
</evidence>
<dbReference type="AlphaFoldDB" id="A0A2J6WRM7"/>
<feature type="transmembrane region" description="Helical" evidence="1">
    <location>
        <begin position="305"/>
        <end position="322"/>
    </location>
</feature>
<proteinExistence type="predicted"/>
<comment type="caution">
    <text evidence="4">The sequence shown here is derived from an EMBL/GenBank/DDBJ whole genome shotgun (WGS) entry which is preliminary data.</text>
</comment>
<evidence type="ECO:0000313" key="4">
    <source>
        <dbReference type="EMBL" id="PMP73050.1"/>
    </source>
</evidence>
<accession>A0A2J6WRM7</accession>
<name>A0A2J6WRM7_9BACT</name>
<feature type="domain" description="DUF4010" evidence="3">
    <location>
        <begin position="182"/>
        <end position="389"/>
    </location>
</feature>
<keyword evidence="1" id="KW-1133">Transmembrane helix</keyword>
<feature type="transmembrane region" description="Helical" evidence="1">
    <location>
        <begin position="366"/>
        <end position="389"/>
    </location>
</feature>
<keyword evidence="1" id="KW-0472">Membrane</keyword>
<protein>
    <submittedName>
        <fullName evidence="4">Uncharacterized protein</fullName>
    </submittedName>
</protein>
<feature type="transmembrane region" description="Helical" evidence="1">
    <location>
        <begin position="204"/>
        <end position="224"/>
    </location>
</feature>
<organism evidence="4 5">
    <name type="scientific">Calditerrivibrio nitroreducens</name>
    <dbReference type="NCBI Taxonomy" id="477976"/>
    <lineage>
        <taxon>Bacteria</taxon>
        <taxon>Pseudomonadati</taxon>
        <taxon>Deferribacterota</taxon>
        <taxon>Deferribacteres</taxon>
        <taxon>Deferribacterales</taxon>
        <taxon>Calditerrivibrionaceae</taxon>
    </lineage>
</organism>
<feature type="domain" description="MgtC/SapB/SrpB/YhiD N-terminal" evidence="2">
    <location>
        <begin position="11"/>
        <end position="134"/>
    </location>
</feature>
<dbReference type="PANTHER" id="PTHR39084:SF1">
    <property type="entry name" value="DUF4010 DOMAIN-CONTAINING PROTEIN"/>
    <property type="match status" value="1"/>
</dbReference>
<feature type="transmembrane region" description="Helical" evidence="1">
    <location>
        <begin position="38"/>
        <end position="57"/>
    </location>
</feature>
<dbReference type="Pfam" id="PF13194">
    <property type="entry name" value="DUF4010"/>
    <property type="match status" value="1"/>
</dbReference>
<dbReference type="InterPro" id="IPR025105">
    <property type="entry name" value="DUF4010"/>
</dbReference>
<dbReference type="EMBL" id="PNIN01000002">
    <property type="protein sequence ID" value="PMP73050.1"/>
    <property type="molecule type" value="Genomic_DNA"/>
</dbReference>
<feature type="transmembrane region" description="Helical" evidence="1">
    <location>
        <begin position="113"/>
        <end position="132"/>
    </location>
</feature>
<feature type="transmembrane region" description="Helical" evidence="1">
    <location>
        <begin position="177"/>
        <end position="195"/>
    </location>
</feature>
<feature type="transmembrane region" description="Helical" evidence="1">
    <location>
        <begin position="334"/>
        <end position="354"/>
    </location>
</feature>
<sequence length="419" mass="46279">MENMENYIDIALAIALALLVGLERGWHLKDEDEGKRIAGIRTFTVVGIFASLSSFFSKEVVPYFIMVAFGGLSIVVSILIFRTRNEEDRGITTEISLLTTFIISTLAAYGYRYIASASAVLMVILLTLKPQIHSIVKRIAFDELIALLKFLVLISIIYPILPNTTIGGWTSITYTDIFKIVIILSAISFLGYVAVKIAGPKKGVILSSLMGGLVSSTAVTINLSNYFRQNNGSPNVYTFGILLSWVVMFFRVVILTWIFNWELLIMVIPIILSMVMGVLIYLYIIKKDLDNTSEIKMEIKNPIEILSSIKFALLLSAIIFLAEKGKEEFGKVGVLVISVFSGISDVDAITVYLSKLSIDNVFKITSVIGIFLAVIVNTLVKCCIATYVGSRALGSVLFKVTFMIVLFGIISIVFVLYIS</sequence>
<evidence type="ECO:0000259" key="2">
    <source>
        <dbReference type="Pfam" id="PF02308"/>
    </source>
</evidence>
<feature type="transmembrane region" description="Helical" evidence="1">
    <location>
        <begin position="236"/>
        <end position="258"/>
    </location>
</feature>
<dbReference type="Pfam" id="PF02308">
    <property type="entry name" value="MgtC"/>
    <property type="match status" value="1"/>
</dbReference>
<evidence type="ECO:0000259" key="3">
    <source>
        <dbReference type="Pfam" id="PF13194"/>
    </source>
</evidence>
<gene>
    <name evidence="4" type="ORF">C0187_00100</name>
</gene>
<reference evidence="4 5" key="1">
    <citation type="submission" date="2018-01" db="EMBL/GenBank/DDBJ databases">
        <title>Metagenomic assembled genomes from two thermal pools in the Uzon Caldera, Kamchatka, Russia.</title>
        <authorList>
            <person name="Wilkins L."/>
            <person name="Ettinger C."/>
        </authorList>
    </citation>
    <scope>NUCLEOTIDE SEQUENCE [LARGE SCALE GENOMIC DNA]</scope>
    <source>
        <strain evidence="4">ZAV-05</strain>
    </source>
</reference>
<evidence type="ECO:0000256" key="1">
    <source>
        <dbReference type="SAM" id="Phobius"/>
    </source>
</evidence>
<dbReference type="Proteomes" id="UP000242881">
    <property type="component" value="Unassembled WGS sequence"/>
</dbReference>
<feature type="transmembrane region" description="Helical" evidence="1">
    <location>
        <begin position="144"/>
        <end position="161"/>
    </location>
</feature>
<feature type="transmembrane region" description="Helical" evidence="1">
    <location>
        <begin position="263"/>
        <end position="285"/>
    </location>
</feature>
<dbReference type="InterPro" id="IPR049177">
    <property type="entry name" value="MgtC_SapB_SrpB_YhiD_N"/>
</dbReference>
<feature type="transmembrane region" description="Helical" evidence="1">
    <location>
        <begin position="6"/>
        <end position="26"/>
    </location>
</feature>
<feature type="transmembrane region" description="Helical" evidence="1">
    <location>
        <begin position="396"/>
        <end position="418"/>
    </location>
</feature>
<keyword evidence="1" id="KW-0812">Transmembrane</keyword>
<feature type="transmembrane region" description="Helical" evidence="1">
    <location>
        <begin position="63"/>
        <end position="81"/>
    </location>
</feature>
<dbReference type="PANTHER" id="PTHR39084">
    <property type="entry name" value="MEMBRANE PROTEIN-RELATED"/>
    <property type="match status" value="1"/>
</dbReference>